<keyword evidence="2" id="KW-1185">Reference proteome</keyword>
<protein>
    <submittedName>
        <fullName evidence="1">Uncharacterized protein</fullName>
    </submittedName>
</protein>
<name>A0A1B4XWQ5_9CAUD</name>
<organism evidence="1 2">
    <name type="scientific">Tenacibaculum phage pT24</name>
    <dbReference type="NCBI Taxonomy" id="1880590"/>
    <lineage>
        <taxon>Viruses</taxon>
        <taxon>Duplodnaviria</taxon>
        <taxon>Heunggongvirae</taxon>
        <taxon>Uroviricota</taxon>
        <taxon>Caudoviricetes</taxon>
        <taxon>Kungbxnavirus</taxon>
        <taxon>Kungbxnavirus pT24</taxon>
    </lineage>
</organism>
<gene>
    <name evidence="1" type="ORF">BPT24_104</name>
</gene>
<sequence>MNTKTFAYIAIHKDYKFSDETPSILSCPSVFRALSLFRYYYSRSMFDDFILVMDAKSKPSDVDILKEITNELLDGNVEFRFSSCYGTTYRETKEMQMGTNDSIIMDAFNDSDDYTSESRISDDYSFYDIVDSDEDFKVTDVDQCMTNALTFTEFKENLHHEDELTKKVYSDILSQKICPQYKDLIDYMSKNPNHKVLIMPTPVYGSSRVFDDVIKDKKIYKYKQVIFSNVLDYSLEDTIQMIQDSFSSSDRLVRKLKDTNMTILMDKDDVLREALPFVLRDFSSNVDIYIPSWEKNYSIYA</sequence>
<evidence type="ECO:0000313" key="2">
    <source>
        <dbReference type="Proteomes" id="UP000224877"/>
    </source>
</evidence>
<evidence type="ECO:0000313" key="1">
    <source>
        <dbReference type="EMBL" id="BAV39229.1"/>
    </source>
</evidence>
<accession>A0A1B4XWQ5</accession>
<dbReference type="EMBL" id="LC168164">
    <property type="protein sequence ID" value="BAV39229.1"/>
    <property type="molecule type" value="Genomic_DNA"/>
</dbReference>
<reference evidence="1 2" key="1">
    <citation type="submission" date="2016-07" db="EMBL/GenBank/DDBJ databases">
        <title>Characterization of three bacteriophages infecting bacteria isolated from shrimp culture pond water.</title>
        <authorList>
            <person name="Khoa H.V."/>
        </authorList>
    </citation>
    <scope>NUCLEOTIDE SEQUENCE [LARGE SCALE GENOMIC DNA]</scope>
</reference>
<dbReference type="Proteomes" id="UP000224877">
    <property type="component" value="Segment"/>
</dbReference>
<proteinExistence type="predicted"/>